<feature type="chain" id="PRO_5013128556" description="Periplasmic binding protein domain-containing protein" evidence="4">
    <location>
        <begin position="28"/>
        <end position="339"/>
    </location>
</feature>
<evidence type="ECO:0000256" key="3">
    <source>
        <dbReference type="ARBA" id="ARBA00022729"/>
    </source>
</evidence>
<dbReference type="RefSeq" id="WP_097575750.1">
    <property type="nucleotide sequence ID" value="NZ_NWQG01000155.1"/>
</dbReference>
<evidence type="ECO:0000313" key="6">
    <source>
        <dbReference type="EMBL" id="PDQ19034.1"/>
    </source>
</evidence>
<accession>A0A2A6FB13</accession>
<dbReference type="PANTHER" id="PTHR46847">
    <property type="entry name" value="D-ALLOSE-BINDING PERIPLASMIC PROTEIN-RELATED"/>
    <property type="match status" value="1"/>
</dbReference>
<reference evidence="6 7" key="1">
    <citation type="submission" date="2017-09" db="EMBL/GenBank/DDBJ databases">
        <title>Mesorhizobum sanjuanii sp. nov. isolated from nodules of Lotus tenuis in saline-alkaline lowlands of Flooding Pampa.</title>
        <authorList>
            <person name="Sannazzaro A.I."/>
            <person name="Torres Tejerizo G.A."/>
            <person name="Fontana F."/>
            <person name="Cumpa Velazquez L.M."/>
            <person name="Hansen L."/>
            <person name="Pistorio M."/>
            <person name="Estrella M.J."/>
        </authorList>
    </citation>
    <scope>NUCLEOTIDE SEQUENCE [LARGE SCALE GENOMIC DNA]</scope>
    <source>
        <strain evidence="6 7">BSA136</strain>
    </source>
</reference>
<comment type="caution">
    <text evidence="6">The sequence shown here is derived from an EMBL/GenBank/DDBJ whole genome shotgun (WGS) entry which is preliminary data.</text>
</comment>
<evidence type="ECO:0000259" key="5">
    <source>
        <dbReference type="Pfam" id="PF13407"/>
    </source>
</evidence>
<dbReference type="GO" id="GO:0030246">
    <property type="term" value="F:carbohydrate binding"/>
    <property type="evidence" value="ECO:0007669"/>
    <property type="project" value="UniProtKB-ARBA"/>
</dbReference>
<dbReference type="EMBL" id="NWQG01000155">
    <property type="protein sequence ID" value="PDQ19034.1"/>
    <property type="molecule type" value="Genomic_DNA"/>
</dbReference>
<dbReference type="InterPro" id="IPR028082">
    <property type="entry name" value="Peripla_BP_I"/>
</dbReference>
<comment type="subcellular location">
    <subcellularLocation>
        <location evidence="1">Cell envelope</location>
    </subcellularLocation>
</comment>
<dbReference type="Pfam" id="PF13407">
    <property type="entry name" value="Peripla_BP_4"/>
    <property type="match status" value="1"/>
</dbReference>
<dbReference type="Gene3D" id="3.40.50.2300">
    <property type="match status" value="2"/>
</dbReference>
<dbReference type="AlphaFoldDB" id="A0A2A6FB13"/>
<dbReference type="InterPro" id="IPR025997">
    <property type="entry name" value="SBP_2_dom"/>
</dbReference>
<name>A0A2A6FB13_9HYPH</name>
<keyword evidence="7" id="KW-1185">Reference proteome</keyword>
<evidence type="ECO:0000256" key="1">
    <source>
        <dbReference type="ARBA" id="ARBA00004196"/>
    </source>
</evidence>
<gene>
    <name evidence="6" type="ORF">CN311_21690</name>
</gene>
<evidence type="ECO:0000313" key="7">
    <source>
        <dbReference type="Proteomes" id="UP000219182"/>
    </source>
</evidence>
<proteinExistence type="inferred from homology"/>
<comment type="similarity">
    <text evidence="2">Belongs to the bacterial solute-binding protein 2 family.</text>
</comment>
<evidence type="ECO:0000256" key="2">
    <source>
        <dbReference type="ARBA" id="ARBA00007639"/>
    </source>
</evidence>
<feature type="domain" description="Periplasmic binding protein" evidence="5">
    <location>
        <begin position="45"/>
        <end position="294"/>
    </location>
</feature>
<dbReference type="Proteomes" id="UP000219182">
    <property type="component" value="Unassembled WGS sequence"/>
</dbReference>
<sequence>MKSIVRTILSGAALAATALLYTFPATAQESSFGPADAKETYYWISNKANLPLFVQYDYVGMKRIAEELGVKVIVAGPTDFDVPGFISAVDQVCAQKPSGVSVVGGWDPSLTESVKKCMEQGVPTVVDDGDLPDSGRLAYIGTNWTQVGVAQAKKLMEMLPNGGKLASMSIINAGNMREAVAGFKAYIEANGGGKYTIVANEDDGGDAQKAAQVTAAILAANPDIAGLAGFDSESGAGIVTALREAGKNPGDIKVTAMEQTPDFFKSAKEGWVDGIVVQNRELFIYYAVKLLHDYNHNTLKSAGLTSKDGGRPIPDSLDTGVILITKDNVDKVLTALNVK</sequence>
<keyword evidence="3 4" id="KW-0732">Signal</keyword>
<protein>
    <recommendedName>
        <fullName evidence="5">Periplasmic binding protein domain-containing protein</fullName>
    </recommendedName>
</protein>
<evidence type="ECO:0000256" key="4">
    <source>
        <dbReference type="SAM" id="SignalP"/>
    </source>
</evidence>
<dbReference type="PANTHER" id="PTHR46847:SF1">
    <property type="entry name" value="D-ALLOSE-BINDING PERIPLASMIC PROTEIN-RELATED"/>
    <property type="match status" value="1"/>
</dbReference>
<dbReference type="GO" id="GO:0030313">
    <property type="term" value="C:cell envelope"/>
    <property type="evidence" value="ECO:0007669"/>
    <property type="project" value="UniProtKB-SubCell"/>
</dbReference>
<organism evidence="6 7">
    <name type="scientific">Mesorhizobium sanjuanii</name>
    <dbReference type="NCBI Taxonomy" id="2037900"/>
    <lineage>
        <taxon>Bacteria</taxon>
        <taxon>Pseudomonadati</taxon>
        <taxon>Pseudomonadota</taxon>
        <taxon>Alphaproteobacteria</taxon>
        <taxon>Hyphomicrobiales</taxon>
        <taxon>Phyllobacteriaceae</taxon>
        <taxon>Mesorhizobium</taxon>
    </lineage>
</organism>
<feature type="signal peptide" evidence="4">
    <location>
        <begin position="1"/>
        <end position="27"/>
    </location>
</feature>
<dbReference type="SUPFAM" id="SSF53822">
    <property type="entry name" value="Periplasmic binding protein-like I"/>
    <property type="match status" value="1"/>
</dbReference>